<dbReference type="InterPro" id="IPR026444">
    <property type="entry name" value="Secre_tail"/>
</dbReference>
<keyword evidence="1" id="KW-0732">Signal</keyword>
<evidence type="ECO:0000313" key="3">
    <source>
        <dbReference type="EMBL" id="NOT35135.1"/>
    </source>
</evidence>
<proteinExistence type="predicted"/>
<gene>
    <name evidence="3" type="ORF">HOP12_13385</name>
</gene>
<evidence type="ECO:0000259" key="2">
    <source>
        <dbReference type="Pfam" id="PF13860"/>
    </source>
</evidence>
<organism evidence="3 4">
    <name type="scientific">Eiseniibacteriota bacterium</name>
    <dbReference type="NCBI Taxonomy" id="2212470"/>
    <lineage>
        <taxon>Bacteria</taxon>
        <taxon>Candidatus Eiseniibacteriota</taxon>
    </lineage>
</organism>
<feature type="signal peptide" evidence="1">
    <location>
        <begin position="1"/>
        <end position="22"/>
    </location>
</feature>
<reference evidence="3 4" key="1">
    <citation type="submission" date="2020-04" db="EMBL/GenBank/DDBJ databases">
        <title>Metagenomic profiling of ammonia- and methane-oxidizing microorganisms in a Dutch drinking water treatment plant.</title>
        <authorList>
            <person name="Poghosyan L."/>
            <person name="Leucker S."/>
        </authorList>
    </citation>
    <scope>NUCLEOTIDE SEQUENCE [LARGE SCALE GENOMIC DNA]</scope>
    <source>
        <strain evidence="3">S-RSF-IL-03</strain>
    </source>
</reference>
<dbReference type="Pfam" id="PF13860">
    <property type="entry name" value="FlgD_ig"/>
    <property type="match status" value="1"/>
</dbReference>
<accession>A0A849SSU7</accession>
<dbReference type="Gene3D" id="2.60.40.4070">
    <property type="match status" value="1"/>
</dbReference>
<dbReference type="NCBIfam" id="TIGR04183">
    <property type="entry name" value="Por_Secre_tail"/>
    <property type="match status" value="1"/>
</dbReference>
<dbReference type="Proteomes" id="UP000580839">
    <property type="component" value="Unassembled WGS sequence"/>
</dbReference>
<name>A0A849SSU7_UNCEI</name>
<feature type="domain" description="FlgD/Vpr Ig-like" evidence="2">
    <location>
        <begin position="108"/>
        <end position="169"/>
    </location>
</feature>
<dbReference type="EMBL" id="JABFRW010000175">
    <property type="protein sequence ID" value="NOT35135.1"/>
    <property type="molecule type" value="Genomic_DNA"/>
</dbReference>
<sequence>MNAPTARIALLLVVLLTGRAEAQSGGAYSLGWSSLDGGGQTLATGGLYRIAGSLGQAEAGKLTGGLYSLSGGFWTPPSAGAVDAPVTEAIPRVFATRPAAPNPFRTTTTLAFELPATRHVDVAVHGIDGRLVRRLIDHELTAGRHRAVWDGRDERGQLVASGVYFARIRAGESTSTLRVVRLD</sequence>
<protein>
    <submittedName>
        <fullName evidence="3">T9SS type A sorting domain-containing protein</fullName>
    </submittedName>
</protein>
<feature type="chain" id="PRO_5032441342" evidence="1">
    <location>
        <begin position="23"/>
        <end position="183"/>
    </location>
</feature>
<dbReference type="InterPro" id="IPR025965">
    <property type="entry name" value="FlgD/Vpr_Ig-like"/>
</dbReference>
<evidence type="ECO:0000313" key="4">
    <source>
        <dbReference type="Proteomes" id="UP000580839"/>
    </source>
</evidence>
<comment type="caution">
    <text evidence="3">The sequence shown here is derived from an EMBL/GenBank/DDBJ whole genome shotgun (WGS) entry which is preliminary data.</text>
</comment>
<evidence type="ECO:0000256" key="1">
    <source>
        <dbReference type="SAM" id="SignalP"/>
    </source>
</evidence>
<dbReference type="AlphaFoldDB" id="A0A849SSU7"/>